<dbReference type="PROSITE" id="PS51459">
    <property type="entry name" value="FIDO"/>
    <property type="match status" value="1"/>
</dbReference>
<name>A0A1B2HGN4_9PSEU</name>
<dbReference type="Gene3D" id="1.10.3290.10">
    <property type="entry name" value="Fido-like domain"/>
    <property type="match status" value="1"/>
</dbReference>
<evidence type="ECO:0000256" key="3">
    <source>
        <dbReference type="PIRSR" id="PIRSR640198-3"/>
    </source>
</evidence>
<dbReference type="Pfam" id="PF02661">
    <property type="entry name" value="Fic"/>
    <property type="match status" value="1"/>
</dbReference>
<proteinExistence type="predicted"/>
<dbReference type="InterPro" id="IPR036597">
    <property type="entry name" value="Fido-like_dom_sf"/>
</dbReference>
<keyword evidence="6" id="KW-1185">Reference proteome</keyword>
<feature type="site" description="Important for autoinhibition of adenylyltransferase activity" evidence="3">
    <location>
        <position position="72"/>
    </location>
</feature>
<feature type="active site" evidence="1">
    <location>
        <position position="211"/>
    </location>
</feature>
<gene>
    <name evidence="5" type="ORF">BBK82_13060</name>
</gene>
<dbReference type="KEGG" id="led:BBK82_13060"/>
<dbReference type="STRING" id="1586287.BBK82_13060"/>
<evidence type="ECO:0000313" key="5">
    <source>
        <dbReference type="EMBL" id="ANZ36864.1"/>
    </source>
</evidence>
<dbReference type="InterPro" id="IPR003812">
    <property type="entry name" value="Fido"/>
</dbReference>
<feature type="binding site" evidence="2">
    <location>
        <begin position="215"/>
        <end position="222"/>
    </location>
    <ligand>
        <name>ATP</name>
        <dbReference type="ChEBI" id="CHEBI:30616"/>
    </ligand>
</feature>
<protein>
    <recommendedName>
        <fullName evidence="4">Fido domain-containing protein</fullName>
    </recommendedName>
</protein>
<dbReference type="AlphaFoldDB" id="A0A1B2HGN4"/>
<dbReference type="Proteomes" id="UP000093053">
    <property type="component" value="Chromosome"/>
</dbReference>
<evidence type="ECO:0000313" key="6">
    <source>
        <dbReference type="Proteomes" id="UP000093053"/>
    </source>
</evidence>
<feature type="binding site" evidence="2">
    <location>
        <begin position="253"/>
        <end position="254"/>
    </location>
    <ligand>
        <name>ATP</name>
        <dbReference type="ChEBI" id="CHEBI:30616"/>
    </ligand>
</feature>
<keyword evidence="2" id="KW-0067">ATP-binding</keyword>
<dbReference type="InterPro" id="IPR040198">
    <property type="entry name" value="Fido_containing"/>
</dbReference>
<keyword evidence="2" id="KW-0547">Nucleotide-binding</keyword>
<evidence type="ECO:0000259" key="4">
    <source>
        <dbReference type="PROSITE" id="PS51459"/>
    </source>
</evidence>
<organism evidence="5 6">
    <name type="scientific">Lentzea guizhouensis</name>
    <dbReference type="NCBI Taxonomy" id="1586287"/>
    <lineage>
        <taxon>Bacteria</taxon>
        <taxon>Bacillati</taxon>
        <taxon>Actinomycetota</taxon>
        <taxon>Actinomycetes</taxon>
        <taxon>Pseudonocardiales</taxon>
        <taxon>Pseudonocardiaceae</taxon>
        <taxon>Lentzea</taxon>
    </lineage>
</organism>
<feature type="domain" description="Fido" evidence="4">
    <location>
        <begin position="124"/>
        <end position="278"/>
    </location>
</feature>
<dbReference type="SUPFAM" id="SSF140931">
    <property type="entry name" value="Fic-like"/>
    <property type="match status" value="1"/>
</dbReference>
<reference evidence="5 6" key="1">
    <citation type="submission" date="2016-07" db="EMBL/GenBank/DDBJ databases">
        <title>Complete genome sequence of the Lentzea guizhouensis DHS C013.</title>
        <authorList>
            <person name="Cao C."/>
        </authorList>
    </citation>
    <scope>NUCLEOTIDE SEQUENCE [LARGE SCALE GENOMIC DNA]</scope>
    <source>
        <strain evidence="5 6">DHS C013</strain>
    </source>
</reference>
<dbReference type="EMBL" id="CP016793">
    <property type="protein sequence ID" value="ANZ36864.1"/>
    <property type="molecule type" value="Genomic_DNA"/>
</dbReference>
<dbReference type="GO" id="GO:0005524">
    <property type="term" value="F:ATP binding"/>
    <property type="evidence" value="ECO:0007669"/>
    <property type="project" value="UniProtKB-KW"/>
</dbReference>
<evidence type="ECO:0000256" key="1">
    <source>
        <dbReference type="PIRSR" id="PIRSR640198-1"/>
    </source>
</evidence>
<accession>A0A1B2HGN4</accession>
<dbReference type="RefSeq" id="WP_065915262.1">
    <property type="nucleotide sequence ID" value="NZ_CP016793.1"/>
</dbReference>
<evidence type="ECO:0000256" key="2">
    <source>
        <dbReference type="PIRSR" id="PIRSR640198-2"/>
    </source>
</evidence>
<dbReference type="PANTHER" id="PTHR13504:SF38">
    <property type="entry name" value="FIDO DOMAIN-CONTAINING PROTEIN"/>
    <property type="match status" value="1"/>
</dbReference>
<dbReference type="PANTHER" id="PTHR13504">
    <property type="entry name" value="FIDO DOMAIN-CONTAINING PROTEIN DDB_G0283145"/>
    <property type="match status" value="1"/>
</dbReference>
<sequence length="395" mass="45048">MTTTQVRRHEETHPWLTFDLALKRFSPKTWLLLGEATSKMDHIANVNLRPFVARELHKLFLTRGVQGTVAIEGNTLSEAEVRQAVDGELELPPSQEYLHREVNNVLAGCHAIADRAAEEGRQPITTDWICWLNKQVLAGLELKDDVVAGEVRSHNVGVFLYRGAPHQDCLHLLDRLCDWLNSDDWAAEKEFRDCMTIVKAIVAHLYIAWIHPFGDGNGRTARLLEFQILIEGGVPSPAAHLLSNHFNRTRDQYYRELDKTSRQGPPYPVETFVHYAVQGLVDGLRDQLRMIRAQQTLVTWQNYVHEELPGTTETDVRRRELILTLPSGEWTPRADIPTLSVELARMYATKTDKTITRDINALEELELLVKGGRRGVRANIELIRAFLPLRLQPND</sequence>